<evidence type="ECO:0000256" key="2">
    <source>
        <dbReference type="ARBA" id="ARBA00011233"/>
    </source>
</evidence>
<proteinExistence type="predicted"/>
<dbReference type="Gene3D" id="2.40.160.10">
    <property type="entry name" value="Porin"/>
    <property type="match status" value="1"/>
</dbReference>
<evidence type="ECO:0000256" key="9">
    <source>
        <dbReference type="ARBA" id="ARBA00023136"/>
    </source>
</evidence>
<keyword evidence="14" id="KW-1185">Reference proteome</keyword>
<keyword evidence="6 11" id="KW-0732">Signal</keyword>
<evidence type="ECO:0000313" key="14">
    <source>
        <dbReference type="Proteomes" id="UP000250744"/>
    </source>
</evidence>
<evidence type="ECO:0000256" key="3">
    <source>
        <dbReference type="ARBA" id="ARBA00022448"/>
    </source>
</evidence>
<dbReference type="InterPro" id="IPR023614">
    <property type="entry name" value="Porin_dom_sf"/>
</dbReference>
<evidence type="ECO:0000256" key="7">
    <source>
        <dbReference type="ARBA" id="ARBA00023065"/>
    </source>
</evidence>
<accession>A0A364NIB9</accession>
<evidence type="ECO:0000256" key="11">
    <source>
        <dbReference type="SAM" id="SignalP"/>
    </source>
</evidence>
<keyword evidence="3" id="KW-0813">Transport</keyword>
<evidence type="ECO:0000256" key="5">
    <source>
        <dbReference type="ARBA" id="ARBA00022692"/>
    </source>
</evidence>
<dbReference type="AlphaFoldDB" id="A0A364NIB9"/>
<dbReference type="PANTHER" id="PTHR34501">
    <property type="entry name" value="PROTEIN YDDL-RELATED"/>
    <property type="match status" value="1"/>
</dbReference>
<feature type="domain" description="Porin" evidence="12">
    <location>
        <begin position="11"/>
        <end position="305"/>
    </location>
</feature>
<evidence type="ECO:0000256" key="6">
    <source>
        <dbReference type="ARBA" id="ARBA00022729"/>
    </source>
</evidence>
<dbReference type="InterPro" id="IPR050298">
    <property type="entry name" value="Gram-neg_bact_OMP"/>
</dbReference>
<dbReference type="Proteomes" id="UP000250744">
    <property type="component" value="Unassembled WGS sequence"/>
</dbReference>
<dbReference type="PANTHER" id="PTHR34501:SF9">
    <property type="entry name" value="MAJOR OUTER MEMBRANE PROTEIN P.IA"/>
    <property type="match status" value="1"/>
</dbReference>
<evidence type="ECO:0000256" key="10">
    <source>
        <dbReference type="ARBA" id="ARBA00023237"/>
    </source>
</evidence>
<keyword evidence="8" id="KW-0626">Porin</keyword>
<dbReference type="Pfam" id="PF13609">
    <property type="entry name" value="Porin_4"/>
    <property type="match status" value="1"/>
</dbReference>
<feature type="signal peptide" evidence="11">
    <location>
        <begin position="1"/>
        <end position="22"/>
    </location>
</feature>
<keyword evidence="5" id="KW-0812">Transmembrane</keyword>
<evidence type="ECO:0000256" key="8">
    <source>
        <dbReference type="ARBA" id="ARBA00023114"/>
    </source>
</evidence>
<protein>
    <recommendedName>
        <fullName evidence="12">Porin domain-containing protein</fullName>
    </recommendedName>
</protein>
<dbReference type="OrthoDB" id="8957883at2"/>
<comment type="subcellular location">
    <subcellularLocation>
        <location evidence="1">Cell outer membrane</location>
        <topology evidence="1">Multi-pass membrane protein</topology>
    </subcellularLocation>
</comment>
<keyword evidence="10" id="KW-0998">Cell outer membrane</keyword>
<name>A0A364NIB9_9GAMM</name>
<dbReference type="RefSeq" id="WP_112160356.1">
    <property type="nucleotide sequence ID" value="NZ_QKRX01000016.1"/>
</dbReference>
<feature type="chain" id="PRO_5016974652" description="Porin domain-containing protein" evidence="11">
    <location>
        <begin position="23"/>
        <end position="327"/>
    </location>
</feature>
<keyword evidence="4" id="KW-1134">Transmembrane beta strand</keyword>
<dbReference type="GO" id="GO:0046930">
    <property type="term" value="C:pore complex"/>
    <property type="evidence" value="ECO:0007669"/>
    <property type="project" value="UniProtKB-KW"/>
</dbReference>
<comment type="subunit">
    <text evidence="2">Homotrimer.</text>
</comment>
<organism evidence="13 14">
    <name type="scientific">Nitrincola tibetensis</name>
    <dbReference type="NCBI Taxonomy" id="2219697"/>
    <lineage>
        <taxon>Bacteria</taxon>
        <taxon>Pseudomonadati</taxon>
        <taxon>Pseudomonadota</taxon>
        <taxon>Gammaproteobacteria</taxon>
        <taxon>Oceanospirillales</taxon>
        <taxon>Oceanospirillaceae</taxon>
        <taxon>Nitrincola</taxon>
    </lineage>
</organism>
<dbReference type="CDD" id="cd00342">
    <property type="entry name" value="gram_neg_porins"/>
    <property type="match status" value="1"/>
</dbReference>
<reference evidence="13 14" key="1">
    <citation type="submission" date="2018-06" db="EMBL/GenBank/DDBJ databases">
        <title>Nitrincola tibetense sp. nov., isolated from Lake XuguoCo on Tibetan Plateau.</title>
        <authorList>
            <person name="Xing P."/>
        </authorList>
    </citation>
    <scope>NUCLEOTIDE SEQUENCE [LARGE SCALE GENOMIC DNA]</scope>
    <source>
        <strain evidence="14">xg18</strain>
    </source>
</reference>
<dbReference type="EMBL" id="QKRX01000016">
    <property type="protein sequence ID" value="RAU16812.1"/>
    <property type="molecule type" value="Genomic_DNA"/>
</dbReference>
<evidence type="ECO:0000313" key="13">
    <source>
        <dbReference type="EMBL" id="RAU16812.1"/>
    </source>
</evidence>
<sequence length="327" mass="35151">MKKSLLCMAIASSLIVPAVAMADATLYGSFRMAMVKEDNKSMSLDDDATRIGVRGTVDLGLEDTKGVFRWEQALDVNKGALDSGRYAWLGATGSWGTVTGGKQDAPIQALVTSYADDFNSGAQGGHSQVARQFNRRQGNTLVYASPKMNGLQASASAVFAGDDLSSGNKDRMVDGYSLGLAYDANNLYFAGAFGNAKSGKNAVGNYGIDQNTWGLAAGFKVSGLTLKAKYVHLDDKTGGSSFVRTQGEANEYVIGASYVIDNTTLMAEFGQTERKPDNAVDLKGRHYALGVQQRMGRGRVYAEYHDYTKALYASRGDKFLVGYRVDF</sequence>
<evidence type="ECO:0000256" key="1">
    <source>
        <dbReference type="ARBA" id="ARBA00004571"/>
    </source>
</evidence>
<keyword evidence="9" id="KW-0472">Membrane</keyword>
<dbReference type="GO" id="GO:0009279">
    <property type="term" value="C:cell outer membrane"/>
    <property type="evidence" value="ECO:0007669"/>
    <property type="project" value="UniProtKB-SubCell"/>
</dbReference>
<dbReference type="GO" id="GO:0006811">
    <property type="term" value="P:monoatomic ion transport"/>
    <property type="evidence" value="ECO:0007669"/>
    <property type="project" value="UniProtKB-KW"/>
</dbReference>
<dbReference type="SUPFAM" id="SSF56935">
    <property type="entry name" value="Porins"/>
    <property type="match status" value="1"/>
</dbReference>
<gene>
    <name evidence="13" type="ORF">DN062_16280</name>
</gene>
<keyword evidence="7" id="KW-0406">Ion transport</keyword>
<evidence type="ECO:0000259" key="12">
    <source>
        <dbReference type="Pfam" id="PF13609"/>
    </source>
</evidence>
<evidence type="ECO:0000256" key="4">
    <source>
        <dbReference type="ARBA" id="ARBA00022452"/>
    </source>
</evidence>
<comment type="caution">
    <text evidence="13">The sequence shown here is derived from an EMBL/GenBank/DDBJ whole genome shotgun (WGS) entry which is preliminary data.</text>
</comment>
<dbReference type="InterPro" id="IPR033900">
    <property type="entry name" value="Gram_neg_porin_domain"/>
</dbReference>
<dbReference type="GO" id="GO:0015288">
    <property type="term" value="F:porin activity"/>
    <property type="evidence" value="ECO:0007669"/>
    <property type="project" value="UniProtKB-KW"/>
</dbReference>